<evidence type="ECO:0000313" key="3">
    <source>
        <dbReference type="Proteomes" id="UP000325081"/>
    </source>
</evidence>
<reference evidence="3" key="1">
    <citation type="journal article" date="2019" name="Curr. Biol.">
        <title>Genome Sequence of Striga asiatica Provides Insight into the Evolution of Plant Parasitism.</title>
        <authorList>
            <person name="Yoshida S."/>
            <person name="Kim S."/>
            <person name="Wafula E.K."/>
            <person name="Tanskanen J."/>
            <person name="Kim Y.M."/>
            <person name="Honaas L."/>
            <person name="Yang Z."/>
            <person name="Spallek T."/>
            <person name="Conn C.E."/>
            <person name="Ichihashi Y."/>
            <person name="Cheong K."/>
            <person name="Cui S."/>
            <person name="Der J.P."/>
            <person name="Gundlach H."/>
            <person name="Jiao Y."/>
            <person name="Hori C."/>
            <person name="Ishida J.K."/>
            <person name="Kasahara H."/>
            <person name="Kiba T."/>
            <person name="Kim M.S."/>
            <person name="Koo N."/>
            <person name="Laohavisit A."/>
            <person name="Lee Y.H."/>
            <person name="Lumba S."/>
            <person name="McCourt P."/>
            <person name="Mortimer J.C."/>
            <person name="Mutuku J.M."/>
            <person name="Nomura T."/>
            <person name="Sasaki-Sekimoto Y."/>
            <person name="Seto Y."/>
            <person name="Wang Y."/>
            <person name="Wakatake T."/>
            <person name="Sakakibara H."/>
            <person name="Demura T."/>
            <person name="Yamaguchi S."/>
            <person name="Yoneyama K."/>
            <person name="Manabe R.I."/>
            <person name="Nelson D.C."/>
            <person name="Schulman A.H."/>
            <person name="Timko M.P."/>
            <person name="dePamphilis C.W."/>
            <person name="Choi D."/>
            <person name="Shirasu K."/>
        </authorList>
    </citation>
    <scope>NUCLEOTIDE SEQUENCE [LARGE SCALE GENOMIC DNA]</scope>
    <source>
        <strain evidence="3">cv. UVA1</strain>
    </source>
</reference>
<feature type="region of interest" description="Disordered" evidence="1">
    <location>
        <begin position="94"/>
        <end position="126"/>
    </location>
</feature>
<protein>
    <submittedName>
        <fullName evidence="2">Inosine-5'-monophosphate dehydrogenase</fullName>
    </submittedName>
</protein>
<evidence type="ECO:0000313" key="2">
    <source>
        <dbReference type="EMBL" id="GER47373.1"/>
    </source>
</evidence>
<feature type="compositionally biased region" description="Basic and acidic residues" evidence="1">
    <location>
        <begin position="213"/>
        <end position="222"/>
    </location>
</feature>
<dbReference type="Proteomes" id="UP000325081">
    <property type="component" value="Unassembled WGS sequence"/>
</dbReference>
<sequence>MYSDRADFEKLEDCPVINGHRDRIVEYQTKDSKKGMRREFLDSSSVEGKDWIGQLSGDQINEGMNLAAGSRKRPTRLLESGASFSTIGVAACEFDDSSSEEDRPSTSTSNPTRRTHTLPDLDLHLSPMEEESNYDLYNEHRTTLKNKSKSGRWDILREAGQGWWSCSAEDEARRGGSGVRLPGGVSLNSPGLDALAAGGSPKMKGELFSSRKNNGEERERSYKKYGNV</sequence>
<comment type="caution">
    <text evidence="2">The sequence shown here is derived from an EMBL/GenBank/DDBJ whole genome shotgun (WGS) entry which is preliminary data.</text>
</comment>
<dbReference type="EMBL" id="BKCP01007882">
    <property type="protein sequence ID" value="GER47373.1"/>
    <property type="molecule type" value="Genomic_DNA"/>
</dbReference>
<feature type="region of interest" description="Disordered" evidence="1">
    <location>
        <begin position="192"/>
        <end position="228"/>
    </location>
</feature>
<proteinExistence type="predicted"/>
<evidence type="ECO:0000256" key="1">
    <source>
        <dbReference type="SAM" id="MobiDB-lite"/>
    </source>
</evidence>
<keyword evidence="3" id="KW-1185">Reference proteome</keyword>
<organism evidence="2 3">
    <name type="scientific">Striga asiatica</name>
    <name type="common">Asiatic witchweed</name>
    <name type="synonym">Buchnera asiatica</name>
    <dbReference type="NCBI Taxonomy" id="4170"/>
    <lineage>
        <taxon>Eukaryota</taxon>
        <taxon>Viridiplantae</taxon>
        <taxon>Streptophyta</taxon>
        <taxon>Embryophyta</taxon>
        <taxon>Tracheophyta</taxon>
        <taxon>Spermatophyta</taxon>
        <taxon>Magnoliopsida</taxon>
        <taxon>eudicotyledons</taxon>
        <taxon>Gunneridae</taxon>
        <taxon>Pentapetalae</taxon>
        <taxon>asterids</taxon>
        <taxon>lamiids</taxon>
        <taxon>Lamiales</taxon>
        <taxon>Orobanchaceae</taxon>
        <taxon>Buchnereae</taxon>
        <taxon>Striga</taxon>
    </lineage>
</organism>
<dbReference type="AlphaFoldDB" id="A0A5A7QPS8"/>
<name>A0A5A7QPS8_STRAF</name>
<gene>
    <name evidence="2" type="ORF">STAS_24480</name>
</gene>
<accession>A0A5A7QPS8</accession>